<dbReference type="Proteomes" id="UP000594454">
    <property type="component" value="Chromosome 2"/>
</dbReference>
<feature type="signal peptide" evidence="1">
    <location>
        <begin position="1"/>
        <end position="16"/>
    </location>
</feature>
<protein>
    <submittedName>
        <fullName evidence="2">Uncharacterized protein</fullName>
    </submittedName>
</protein>
<proteinExistence type="predicted"/>
<accession>A0A7R8YQ07</accession>
<organism evidence="2 3">
    <name type="scientific">Hermetia illucens</name>
    <name type="common">Black soldier fly</name>
    <dbReference type="NCBI Taxonomy" id="343691"/>
    <lineage>
        <taxon>Eukaryota</taxon>
        <taxon>Metazoa</taxon>
        <taxon>Ecdysozoa</taxon>
        <taxon>Arthropoda</taxon>
        <taxon>Hexapoda</taxon>
        <taxon>Insecta</taxon>
        <taxon>Pterygota</taxon>
        <taxon>Neoptera</taxon>
        <taxon>Endopterygota</taxon>
        <taxon>Diptera</taxon>
        <taxon>Brachycera</taxon>
        <taxon>Stratiomyomorpha</taxon>
        <taxon>Stratiomyidae</taxon>
        <taxon>Hermetiinae</taxon>
        <taxon>Hermetia</taxon>
    </lineage>
</organism>
<evidence type="ECO:0000313" key="2">
    <source>
        <dbReference type="EMBL" id="CAD7080881.1"/>
    </source>
</evidence>
<evidence type="ECO:0000313" key="3">
    <source>
        <dbReference type="Proteomes" id="UP000594454"/>
    </source>
</evidence>
<dbReference type="EMBL" id="LR899010">
    <property type="protein sequence ID" value="CAD7080881.1"/>
    <property type="molecule type" value="Genomic_DNA"/>
</dbReference>
<name>A0A7R8YQ07_HERIL</name>
<dbReference type="AlphaFoldDB" id="A0A7R8YQ07"/>
<keyword evidence="3" id="KW-1185">Reference proteome</keyword>
<dbReference type="InParanoid" id="A0A7R8YQ07"/>
<evidence type="ECO:0000256" key="1">
    <source>
        <dbReference type="SAM" id="SignalP"/>
    </source>
</evidence>
<gene>
    <name evidence="2" type="ORF">HERILL_LOCUS4017</name>
</gene>
<keyword evidence="1" id="KW-0732">Signal</keyword>
<reference evidence="2 3" key="1">
    <citation type="submission" date="2020-11" db="EMBL/GenBank/DDBJ databases">
        <authorList>
            <person name="Wallbank WR R."/>
            <person name="Pardo Diaz C."/>
            <person name="Kozak K."/>
            <person name="Martin S."/>
            <person name="Jiggins C."/>
            <person name="Moest M."/>
            <person name="Warren A I."/>
            <person name="Generalovic N T."/>
            <person name="Byers J.R.P. K."/>
            <person name="Montejo-Kovacevich G."/>
            <person name="Yen C E."/>
        </authorList>
    </citation>
    <scope>NUCLEOTIDE SEQUENCE [LARGE SCALE GENOMIC DNA]</scope>
</reference>
<sequence length="101" mass="9629">MKLLVLAFALIGAASAVLVAPLAHGYSGLGLGHGGIAAPVVTATPILATHGLAGPVLGGHGVAAPIISTYSAPTLVAGHGLGGWGHSALGGVGLWKKKAAQ</sequence>
<feature type="chain" id="PRO_5031102561" evidence="1">
    <location>
        <begin position="17"/>
        <end position="101"/>
    </location>
</feature>